<accession>A0A9Q9EP24</accession>
<evidence type="ECO:0000313" key="2">
    <source>
        <dbReference type="Proteomes" id="UP001056384"/>
    </source>
</evidence>
<name>A0A9Q9EP24_9PEZI</name>
<dbReference type="PANTHER" id="PTHR42057">
    <property type="entry name" value="F-BOX DOMAIN PROTEIN (AFU_ORTHOLOGUE AFUA_4G00200)"/>
    <property type="match status" value="1"/>
</dbReference>
<dbReference type="PANTHER" id="PTHR42057:SF2">
    <property type="entry name" value="F-BOX DOMAIN PROTEIN (AFU_ORTHOLOGUE AFUA_4G00200)-RELATED"/>
    <property type="match status" value="1"/>
</dbReference>
<reference evidence="1" key="1">
    <citation type="submission" date="2022-06" db="EMBL/GenBank/DDBJ databases">
        <title>Complete genome sequences of two strains of the flax pathogen Septoria linicola.</title>
        <authorList>
            <person name="Lapalu N."/>
            <person name="Simon A."/>
            <person name="Demenou B."/>
            <person name="Paumier D."/>
            <person name="Guillot M.-P."/>
            <person name="Gout L."/>
            <person name="Valade R."/>
        </authorList>
    </citation>
    <scope>NUCLEOTIDE SEQUENCE</scope>
    <source>
        <strain evidence="1">SE15195</strain>
    </source>
</reference>
<dbReference type="AlphaFoldDB" id="A0A9Q9EP24"/>
<organism evidence="1 2">
    <name type="scientific">Septoria linicola</name>
    <dbReference type="NCBI Taxonomy" id="215465"/>
    <lineage>
        <taxon>Eukaryota</taxon>
        <taxon>Fungi</taxon>
        <taxon>Dikarya</taxon>
        <taxon>Ascomycota</taxon>
        <taxon>Pezizomycotina</taxon>
        <taxon>Dothideomycetes</taxon>
        <taxon>Dothideomycetidae</taxon>
        <taxon>Mycosphaerellales</taxon>
        <taxon>Mycosphaerellaceae</taxon>
        <taxon>Septoria</taxon>
    </lineage>
</organism>
<evidence type="ECO:0000313" key="1">
    <source>
        <dbReference type="EMBL" id="USW56073.1"/>
    </source>
</evidence>
<protein>
    <submittedName>
        <fullName evidence="1">Uncharacterized protein</fullName>
    </submittedName>
</protein>
<dbReference type="EMBL" id="CP099425">
    <property type="protein sequence ID" value="USW56073.1"/>
    <property type="molecule type" value="Genomic_DNA"/>
</dbReference>
<sequence>MEGVIPADGVLSASLHSDEGSGERCSQLLGSDKFRALVKAITFHTSENLEAAPWNEYNDLDFEEHRVDTFLRPIASQLKEVKLYTIHSQWGVYPACNLEDIHFPQLEKLALGNYVFAYDWQVDWIVSHGSTLKTLVLDNCPITYCGNVGWELHDLEPGANFTVDDTDERPSKV</sequence>
<dbReference type="Proteomes" id="UP001056384">
    <property type="component" value="Chromosome 8"/>
</dbReference>
<gene>
    <name evidence="1" type="ORF">Slin15195_G093920</name>
</gene>
<keyword evidence="2" id="KW-1185">Reference proteome</keyword>
<proteinExistence type="predicted"/>